<proteinExistence type="predicted"/>
<accession>A0ABT6AXJ8</accession>
<evidence type="ECO:0000256" key="1">
    <source>
        <dbReference type="ARBA" id="ARBA00023015"/>
    </source>
</evidence>
<dbReference type="InterPro" id="IPR050204">
    <property type="entry name" value="AraC_XylS_family_regulators"/>
</dbReference>
<dbReference type="Pfam" id="PF12833">
    <property type="entry name" value="HTH_18"/>
    <property type="match status" value="1"/>
</dbReference>
<feature type="region of interest" description="Disordered" evidence="4">
    <location>
        <begin position="1"/>
        <end position="29"/>
    </location>
</feature>
<dbReference type="PANTHER" id="PTHR46796">
    <property type="entry name" value="HTH-TYPE TRANSCRIPTIONAL ACTIVATOR RHAS-RELATED"/>
    <property type="match status" value="1"/>
</dbReference>
<reference evidence="6 7" key="1">
    <citation type="submission" date="2023-03" db="EMBL/GenBank/DDBJ databases">
        <title>Draft assemblies of triclosan tolerant bacteria isolated from returned activated sludge.</title>
        <authorList>
            <person name="Van Hamelsveld S."/>
        </authorList>
    </citation>
    <scope>NUCLEOTIDE SEQUENCE [LARGE SCALE GENOMIC DNA]</scope>
    <source>
        <strain evidence="6 7">GW210010_S58</strain>
    </source>
</reference>
<dbReference type="InterPro" id="IPR020449">
    <property type="entry name" value="Tscrpt_reg_AraC-type_HTH"/>
</dbReference>
<dbReference type="InterPro" id="IPR009057">
    <property type="entry name" value="Homeodomain-like_sf"/>
</dbReference>
<protein>
    <submittedName>
        <fullName evidence="6">Helix-turn-helix domain-containing protein</fullName>
    </submittedName>
</protein>
<keyword evidence="3" id="KW-0804">Transcription</keyword>
<feature type="compositionally biased region" description="Low complexity" evidence="4">
    <location>
        <begin position="13"/>
        <end position="29"/>
    </location>
</feature>
<evidence type="ECO:0000259" key="5">
    <source>
        <dbReference type="PROSITE" id="PS01124"/>
    </source>
</evidence>
<dbReference type="PRINTS" id="PR00032">
    <property type="entry name" value="HTHARAC"/>
</dbReference>
<dbReference type="InterPro" id="IPR035418">
    <property type="entry name" value="AraC-bd_2"/>
</dbReference>
<feature type="domain" description="HTH araC/xylS-type" evidence="5">
    <location>
        <begin position="238"/>
        <end position="338"/>
    </location>
</feature>
<dbReference type="InterPro" id="IPR018060">
    <property type="entry name" value="HTH_AraC"/>
</dbReference>
<comment type="caution">
    <text evidence="6">The sequence shown here is derived from an EMBL/GenBank/DDBJ whole genome shotgun (WGS) entry which is preliminary data.</text>
</comment>
<dbReference type="EMBL" id="JARJLM010000501">
    <property type="protein sequence ID" value="MDF3837350.1"/>
    <property type="molecule type" value="Genomic_DNA"/>
</dbReference>
<dbReference type="SMART" id="SM00342">
    <property type="entry name" value="HTH_ARAC"/>
    <property type="match status" value="1"/>
</dbReference>
<dbReference type="Proteomes" id="UP001216674">
    <property type="component" value="Unassembled WGS sequence"/>
</dbReference>
<keyword evidence="1" id="KW-0805">Transcription regulation</keyword>
<evidence type="ECO:0000313" key="7">
    <source>
        <dbReference type="Proteomes" id="UP001216674"/>
    </source>
</evidence>
<evidence type="ECO:0000256" key="4">
    <source>
        <dbReference type="SAM" id="MobiDB-lite"/>
    </source>
</evidence>
<dbReference type="Gene3D" id="1.10.10.60">
    <property type="entry name" value="Homeodomain-like"/>
    <property type="match status" value="1"/>
</dbReference>
<dbReference type="PANTHER" id="PTHR46796:SF6">
    <property type="entry name" value="ARAC SUBFAMILY"/>
    <property type="match status" value="1"/>
</dbReference>
<dbReference type="PROSITE" id="PS01124">
    <property type="entry name" value="HTH_ARAC_FAMILY_2"/>
    <property type="match status" value="1"/>
</dbReference>
<evidence type="ECO:0000313" key="6">
    <source>
        <dbReference type="EMBL" id="MDF3837350.1"/>
    </source>
</evidence>
<keyword evidence="7" id="KW-1185">Reference proteome</keyword>
<evidence type="ECO:0000256" key="3">
    <source>
        <dbReference type="ARBA" id="ARBA00023163"/>
    </source>
</evidence>
<name>A0ABT6AXJ8_9BURK</name>
<organism evidence="6 7">
    <name type="scientific">Cupriavidus basilensis</name>
    <dbReference type="NCBI Taxonomy" id="68895"/>
    <lineage>
        <taxon>Bacteria</taxon>
        <taxon>Pseudomonadati</taxon>
        <taxon>Pseudomonadota</taxon>
        <taxon>Betaproteobacteria</taxon>
        <taxon>Burkholderiales</taxon>
        <taxon>Burkholderiaceae</taxon>
        <taxon>Cupriavidus</taxon>
    </lineage>
</organism>
<keyword evidence="2" id="KW-0238">DNA-binding</keyword>
<dbReference type="Pfam" id="PF14525">
    <property type="entry name" value="AraC_binding_2"/>
    <property type="match status" value="1"/>
</dbReference>
<dbReference type="RefSeq" id="WP_276267575.1">
    <property type="nucleotide sequence ID" value="NZ_JARJLM010000501.1"/>
</dbReference>
<evidence type="ECO:0000256" key="2">
    <source>
        <dbReference type="ARBA" id="ARBA00023125"/>
    </source>
</evidence>
<dbReference type="SUPFAM" id="SSF46689">
    <property type="entry name" value="Homeodomain-like"/>
    <property type="match status" value="1"/>
</dbReference>
<sequence length="373" mass="40259">MSAPAAGPIAAQPHTGTEATGGAPAATPPQVHVRLDGQAHPDACELWRTALSPLFDVEIGARPDAFSGELKVFHLGDSLIARCSGAGAHRFHRGIVEIRRSNIDHILVQHYVKGGVQGEYGKRALSAGEGSISLLDLGRTLDSWTPSFANITLTVPRDRLPASLRSWNLHGTVLDAGQGSTRLLASHLSQLMLAGACLTGEEMAASVTAALIMLEGSGARLRDSEPEVQTAARRSMRRLVQRHIEEHLGAEALSPEQVAGVFRLSRASLYRLFERDGGVNAYIQGRRLDRCFDALARSRGSGLSIAELAYRYGFSNESTFSRAFRRRFSLSPREVRGLAEQPVNCWPAVQENAGEAATINRWLESLRGRAAGA</sequence>
<gene>
    <name evidence="6" type="ORF">P3W85_31040</name>
</gene>